<protein>
    <submittedName>
        <fullName evidence="1">Uncharacterized protein</fullName>
    </submittedName>
</protein>
<dbReference type="AlphaFoldDB" id="M1PJR1"/>
<name>M1PJR1_DESSD</name>
<dbReference type="HOGENOM" id="CLU_1675082_0_0_7"/>
<proteinExistence type="predicted"/>
<sequence>MQAQQISDDFIEALSEIASFYMPDGMVVLPVDYVDDVRTSKPLQGNILLAEIATQQIFECENRLSIRLNGVIVEGYKKPRKFSFFLSHSYRPAKVFTGRNNLQIFELSEFLRLEYPQIPLVLTDISFGLNFFDFSVSNDPPAFSNGGGCLLIGEESN</sequence>
<organism evidence="1 2">
    <name type="scientific">Desulfocapsa sulfexigens (strain DSM 10523 / SB164P1)</name>
    <dbReference type="NCBI Taxonomy" id="1167006"/>
    <lineage>
        <taxon>Bacteria</taxon>
        <taxon>Pseudomonadati</taxon>
        <taxon>Thermodesulfobacteriota</taxon>
        <taxon>Desulfobulbia</taxon>
        <taxon>Desulfobulbales</taxon>
        <taxon>Desulfocapsaceae</taxon>
        <taxon>Desulfocapsa</taxon>
    </lineage>
</organism>
<dbReference type="Proteomes" id="UP000011721">
    <property type="component" value="Chromosome"/>
</dbReference>
<dbReference type="EMBL" id="CP003985">
    <property type="protein sequence ID" value="AGF79795.1"/>
    <property type="molecule type" value="Genomic_DNA"/>
</dbReference>
<gene>
    <name evidence="1" type="ordered locus">UWK_03268</name>
</gene>
<evidence type="ECO:0000313" key="1">
    <source>
        <dbReference type="EMBL" id="AGF79795.1"/>
    </source>
</evidence>
<keyword evidence="2" id="KW-1185">Reference proteome</keyword>
<evidence type="ECO:0000313" key="2">
    <source>
        <dbReference type="Proteomes" id="UP000011721"/>
    </source>
</evidence>
<accession>M1PJR1</accession>
<reference evidence="2" key="1">
    <citation type="journal article" date="2013" name="Stand. Genomic Sci.">
        <title>Complete genome sequence of Desulfocapsa sulfexigens, a marine deltaproteobacterium specialized in disproportionating inorganic sulfur compounds.</title>
        <authorList>
            <person name="Finster K.W."/>
            <person name="Kjeldsen K.U."/>
            <person name="Kube M."/>
            <person name="Reinhardt R."/>
            <person name="Mussmann M."/>
            <person name="Amann R."/>
            <person name="Schreiber L."/>
        </authorList>
    </citation>
    <scope>NUCLEOTIDE SEQUENCE [LARGE SCALE GENOMIC DNA]</scope>
    <source>
        <strain evidence="2">DSM 10523 / SB164P1</strain>
    </source>
</reference>
<dbReference type="RefSeq" id="WP_015405479.1">
    <property type="nucleotide sequence ID" value="NC_020304.1"/>
</dbReference>
<dbReference type="KEGG" id="dsf:UWK_03268"/>